<dbReference type="KEGG" id="tng:GSTEN00010291G001"/>
<reference evidence="1" key="2">
    <citation type="submission" date="2004-02" db="EMBL/GenBank/DDBJ databases">
        <authorList>
            <consortium name="Genoscope"/>
            <consortium name="Whitehead Institute Centre for Genome Research"/>
        </authorList>
    </citation>
    <scope>NUCLEOTIDE SEQUENCE</scope>
</reference>
<proteinExistence type="predicted"/>
<accession>Q4SYK0</accession>
<name>Q4SYK0_TETNG</name>
<dbReference type="OrthoDB" id="9908757at2759"/>
<dbReference type="InterPro" id="IPR026178">
    <property type="entry name" value="JSRP1"/>
</dbReference>
<protein>
    <submittedName>
        <fullName evidence="1">(spotted green pufferfish) hypothetical protein</fullName>
    </submittedName>
</protein>
<dbReference type="Pfam" id="PF15312">
    <property type="entry name" value="JSRP"/>
    <property type="match status" value="1"/>
</dbReference>
<evidence type="ECO:0000313" key="1">
    <source>
        <dbReference type="EMBL" id="CAF94282.1"/>
    </source>
</evidence>
<comment type="caution">
    <text evidence="1">The sequence shown here is derived from an EMBL/GenBank/DDBJ whole genome shotgun (WGS) entry which is preliminary data.</text>
</comment>
<dbReference type="EMBL" id="CAAE01012032">
    <property type="protein sequence ID" value="CAF94282.1"/>
    <property type="molecule type" value="Genomic_DNA"/>
</dbReference>
<sequence length="101" mass="11178">MQSLEDVPNPWKGVTMNRCLALTLAALLLSAGINQLHYAVDAFVEEAGVLALVGSIQDGSLAQVSVWDSLTWWWRSEEAGAIRKRKKPMTSRAMLKPKPKE</sequence>
<organism evidence="1">
    <name type="scientific">Tetraodon nigroviridis</name>
    <name type="common">Spotted green pufferfish</name>
    <name type="synonym">Chelonodon nigroviridis</name>
    <dbReference type="NCBI Taxonomy" id="99883"/>
    <lineage>
        <taxon>Eukaryota</taxon>
        <taxon>Metazoa</taxon>
        <taxon>Chordata</taxon>
        <taxon>Craniata</taxon>
        <taxon>Vertebrata</taxon>
        <taxon>Euteleostomi</taxon>
        <taxon>Actinopterygii</taxon>
        <taxon>Neopterygii</taxon>
        <taxon>Teleostei</taxon>
        <taxon>Neoteleostei</taxon>
        <taxon>Acanthomorphata</taxon>
        <taxon>Eupercaria</taxon>
        <taxon>Tetraodontiformes</taxon>
        <taxon>Tetradontoidea</taxon>
        <taxon>Tetraodontidae</taxon>
        <taxon>Tetraodon</taxon>
    </lineage>
</organism>
<reference evidence="1" key="1">
    <citation type="journal article" date="2004" name="Nature">
        <title>Genome duplication in the teleost fish Tetraodon nigroviridis reveals the early vertebrate proto-karyotype.</title>
        <authorList>
            <person name="Jaillon O."/>
            <person name="Aury J.-M."/>
            <person name="Brunet F."/>
            <person name="Petit J.-L."/>
            <person name="Stange-Thomann N."/>
            <person name="Mauceli E."/>
            <person name="Bouneau L."/>
            <person name="Fischer C."/>
            <person name="Ozouf-Costaz C."/>
            <person name="Bernot A."/>
            <person name="Nicaud S."/>
            <person name="Jaffe D."/>
            <person name="Fisher S."/>
            <person name="Lutfalla G."/>
            <person name="Dossat C."/>
            <person name="Segurens B."/>
            <person name="Dasilva C."/>
            <person name="Salanoubat M."/>
            <person name="Levy M."/>
            <person name="Boudet N."/>
            <person name="Castellano S."/>
            <person name="Anthouard V."/>
            <person name="Jubin C."/>
            <person name="Castelli V."/>
            <person name="Katinka M."/>
            <person name="Vacherie B."/>
            <person name="Biemont C."/>
            <person name="Skalli Z."/>
            <person name="Cattolico L."/>
            <person name="Poulain J."/>
            <person name="De Berardinis V."/>
            <person name="Cruaud C."/>
            <person name="Duprat S."/>
            <person name="Brottier P."/>
            <person name="Coutanceau J.-P."/>
            <person name="Gouzy J."/>
            <person name="Parra G."/>
            <person name="Lardier G."/>
            <person name="Chapple C."/>
            <person name="McKernan K.J."/>
            <person name="McEwan P."/>
            <person name="Bosak S."/>
            <person name="Kellis M."/>
            <person name="Volff J.-N."/>
            <person name="Guigo R."/>
            <person name="Zody M.C."/>
            <person name="Mesirov J."/>
            <person name="Lindblad-Toh K."/>
            <person name="Birren B."/>
            <person name="Nusbaum C."/>
            <person name="Kahn D."/>
            <person name="Robinson-Rechavi M."/>
            <person name="Laudet V."/>
            <person name="Schachter V."/>
            <person name="Quetier F."/>
            <person name="Saurin W."/>
            <person name="Scarpelli C."/>
            <person name="Wincker P."/>
            <person name="Lander E.S."/>
            <person name="Weissenbach J."/>
            <person name="Roest Crollius H."/>
        </authorList>
    </citation>
    <scope>NUCLEOTIDE SEQUENCE [LARGE SCALE GENOMIC DNA]</scope>
</reference>
<dbReference type="AlphaFoldDB" id="Q4SYK0"/>
<gene>
    <name evidence="1" type="ORF">GSTENG00010291001</name>
</gene>